<feature type="non-terminal residue" evidence="1">
    <location>
        <position position="1"/>
    </location>
</feature>
<evidence type="ECO:0000313" key="2">
    <source>
        <dbReference type="Proteomes" id="UP000265520"/>
    </source>
</evidence>
<protein>
    <submittedName>
        <fullName evidence="1">Uncharacterized protein</fullName>
    </submittedName>
</protein>
<comment type="caution">
    <text evidence="1">The sequence shown here is derived from an EMBL/GenBank/DDBJ whole genome shotgun (WGS) entry which is preliminary data.</text>
</comment>
<organism evidence="1 2">
    <name type="scientific">Trifolium medium</name>
    <dbReference type="NCBI Taxonomy" id="97028"/>
    <lineage>
        <taxon>Eukaryota</taxon>
        <taxon>Viridiplantae</taxon>
        <taxon>Streptophyta</taxon>
        <taxon>Embryophyta</taxon>
        <taxon>Tracheophyta</taxon>
        <taxon>Spermatophyta</taxon>
        <taxon>Magnoliopsida</taxon>
        <taxon>eudicotyledons</taxon>
        <taxon>Gunneridae</taxon>
        <taxon>Pentapetalae</taxon>
        <taxon>rosids</taxon>
        <taxon>fabids</taxon>
        <taxon>Fabales</taxon>
        <taxon>Fabaceae</taxon>
        <taxon>Papilionoideae</taxon>
        <taxon>50 kb inversion clade</taxon>
        <taxon>NPAAA clade</taxon>
        <taxon>Hologalegina</taxon>
        <taxon>IRL clade</taxon>
        <taxon>Trifolieae</taxon>
        <taxon>Trifolium</taxon>
    </lineage>
</organism>
<dbReference type="Proteomes" id="UP000265520">
    <property type="component" value="Unassembled WGS sequence"/>
</dbReference>
<dbReference type="AlphaFoldDB" id="A0A392Q3Q4"/>
<proteinExistence type="predicted"/>
<keyword evidence="2" id="KW-1185">Reference proteome</keyword>
<sequence>DQLVLFLLIEPMPVHIEGTGAEEEPQRLAIPNFYNVRLHRCI</sequence>
<reference evidence="1 2" key="1">
    <citation type="journal article" date="2018" name="Front. Plant Sci.">
        <title>Red Clover (Trifolium pratense) and Zigzag Clover (T. medium) - A Picture of Genomic Similarities and Differences.</title>
        <authorList>
            <person name="Dluhosova J."/>
            <person name="Istvanek J."/>
            <person name="Nedelnik J."/>
            <person name="Repkova J."/>
        </authorList>
    </citation>
    <scope>NUCLEOTIDE SEQUENCE [LARGE SCALE GENOMIC DNA]</scope>
    <source>
        <strain evidence="2">cv. 10/8</strain>
        <tissue evidence="1">Leaf</tissue>
    </source>
</reference>
<dbReference type="EMBL" id="LXQA010109798">
    <property type="protein sequence ID" value="MCI18360.1"/>
    <property type="molecule type" value="Genomic_DNA"/>
</dbReference>
<accession>A0A392Q3Q4</accession>
<evidence type="ECO:0000313" key="1">
    <source>
        <dbReference type="EMBL" id="MCI18360.1"/>
    </source>
</evidence>
<name>A0A392Q3Q4_9FABA</name>